<dbReference type="PANTHER" id="PTHR45718">
    <property type="entry name" value="TRANSCRIPTIONAL ACTIVATOR CUBITUS INTERRUPTUS"/>
    <property type="match status" value="1"/>
</dbReference>
<accession>A0ABQ9F1Z6</accession>
<dbReference type="SMART" id="SM00355">
    <property type="entry name" value="ZnF_C2H2"/>
    <property type="match status" value="5"/>
</dbReference>
<evidence type="ECO:0000259" key="11">
    <source>
        <dbReference type="PROSITE" id="PS50157"/>
    </source>
</evidence>
<feature type="region of interest" description="Disordered" evidence="10">
    <location>
        <begin position="374"/>
        <end position="447"/>
    </location>
</feature>
<evidence type="ECO:0000256" key="1">
    <source>
        <dbReference type="ARBA" id="ARBA00004123"/>
    </source>
</evidence>
<keyword evidence="13" id="KW-1185">Reference proteome</keyword>
<dbReference type="PROSITE" id="PS50157">
    <property type="entry name" value="ZINC_FINGER_C2H2_2"/>
    <property type="match status" value="4"/>
</dbReference>
<keyword evidence="5 9" id="KW-0863">Zinc-finger</keyword>
<comment type="similarity">
    <text evidence="2">Belongs to the GLI C2H2-type zinc-finger protein family.</text>
</comment>
<organism evidence="12 13">
    <name type="scientific">Tegillarca granosa</name>
    <name type="common">Malaysian cockle</name>
    <name type="synonym">Anadara granosa</name>
    <dbReference type="NCBI Taxonomy" id="220873"/>
    <lineage>
        <taxon>Eukaryota</taxon>
        <taxon>Metazoa</taxon>
        <taxon>Spiralia</taxon>
        <taxon>Lophotrochozoa</taxon>
        <taxon>Mollusca</taxon>
        <taxon>Bivalvia</taxon>
        <taxon>Autobranchia</taxon>
        <taxon>Pteriomorphia</taxon>
        <taxon>Arcoida</taxon>
        <taxon>Arcoidea</taxon>
        <taxon>Arcidae</taxon>
        <taxon>Tegillarca</taxon>
    </lineage>
</organism>
<dbReference type="EMBL" id="JARBDR010000640">
    <property type="protein sequence ID" value="KAJ8310292.1"/>
    <property type="molecule type" value="Genomic_DNA"/>
</dbReference>
<evidence type="ECO:0000256" key="8">
    <source>
        <dbReference type="ARBA" id="ARBA00023242"/>
    </source>
</evidence>
<sequence length="494" mass="55064">MFKSFGQFVLKMINPFMDTNHAPHLAAGALKLELSPPHINEGGVMHQANHQFPSQTNGYGVPHSHSSYSARDFLLRRADIGLTGGHDAVNNGHQGVFSHSTSAGFHSPHHPHHHHHSEGSTGHVLFPGFNESPGHHINSPMRFGLQSSSDMYSRGDQFNPISAPRADPYSSQQHFNMNHIDSLNHMNSHGPGAFFRYMRPPVKQEHPCLWVDKDGPEPRKPCNKIFSTMHEIVTHLTVEHVGGPEQSDHTCLWQDCAREGRPFKAKYKLVNHIRVHTGEKPFPCPFPGCGKVFARSENLKIHKRTHTGEKPFSCEFEGCDRRFANSSDRKKHMHVHTSDKPYNCKVRGCDKSYTHPSSLRKHMKVHDNVSLEQDGFESDEHSDSSHSSHSPSSNKSNISQTSPLTGNAPTSSHHTHNRLSSPEVSSPNIVSSPNAPVPIHPSPIYSHPHHPTNLNEWYICQGTAPATGHDQQSLNTHAYGHHLTSLHPPVAQFS</sequence>
<comment type="subcellular location">
    <subcellularLocation>
        <location evidence="1">Nucleus</location>
    </subcellularLocation>
</comment>
<dbReference type="Gene3D" id="3.30.160.60">
    <property type="entry name" value="Classic Zinc Finger"/>
    <property type="match status" value="4"/>
</dbReference>
<evidence type="ECO:0000313" key="12">
    <source>
        <dbReference type="EMBL" id="KAJ8310292.1"/>
    </source>
</evidence>
<protein>
    <recommendedName>
        <fullName evidence="11">C2H2-type domain-containing protein</fullName>
    </recommendedName>
</protein>
<evidence type="ECO:0000256" key="9">
    <source>
        <dbReference type="PROSITE-ProRule" id="PRU00042"/>
    </source>
</evidence>
<dbReference type="InterPro" id="IPR056436">
    <property type="entry name" value="Znf-C2H2_ZIC1-5/GLI1-3-like"/>
</dbReference>
<gene>
    <name evidence="12" type="ORF">KUTeg_012157</name>
</gene>
<dbReference type="Pfam" id="PF23561">
    <property type="entry name" value="zf-C2H2_15"/>
    <property type="match status" value="1"/>
</dbReference>
<dbReference type="InterPro" id="IPR036236">
    <property type="entry name" value="Znf_C2H2_sf"/>
</dbReference>
<dbReference type="InterPro" id="IPR041643">
    <property type="entry name" value="Znf_ZIC"/>
</dbReference>
<reference evidence="12 13" key="1">
    <citation type="submission" date="2022-12" db="EMBL/GenBank/DDBJ databases">
        <title>Chromosome-level genome of Tegillarca granosa.</title>
        <authorList>
            <person name="Kim J."/>
        </authorList>
    </citation>
    <scope>NUCLEOTIDE SEQUENCE [LARGE SCALE GENOMIC DNA]</scope>
    <source>
        <strain evidence="12">Teg-2019</strain>
        <tissue evidence="12">Adductor muscle</tissue>
    </source>
</reference>
<feature type="compositionally biased region" description="Polar residues" evidence="10">
    <location>
        <begin position="403"/>
        <end position="434"/>
    </location>
</feature>
<keyword evidence="3" id="KW-0479">Metal-binding</keyword>
<evidence type="ECO:0000256" key="3">
    <source>
        <dbReference type="ARBA" id="ARBA00022723"/>
    </source>
</evidence>
<feature type="domain" description="C2H2-type" evidence="11">
    <location>
        <begin position="282"/>
        <end position="311"/>
    </location>
</feature>
<evidence type="ECO:0000313" key="13">
    <source>
        <dbReference type="Proteomes" id="UP001217089"/>
    </source>
</evidence>
<feature type="domain" description="C2H2-type" evidence="11">
    <location>
        <begin position="312"/>
        <end position="341"/>
    </location>
</feature>
<evidence type="ECO:0000256" key="6">
    <source>
        <dbReference type="ARBA" id="ARBA00022833"/>
    </source>
</evidence>
<keyword evidence="6" id="KW-0862">Zinc</keyword>
<feature type="compositionally biased region" description="Low complexity" evidence="10">
    <location>
        <begin position="387"/>
        <end position="402"/>
    </location>
</feature>
<dbReference type="PROSITE" id="PS00028">
    <property type="entry name" value="ZINC_FINGER_C2H2_1"/>
    <property type="match status" value="3"/>
</dbReference>
<evidence type="ECO:0000256" key="2">
    <source>
        <dbReference type="ARBA" id="ARBA00010831"/>
    </source>
</evidence>
<dbReference type="InterPro" id="IPR013087">
    <property type="entry name" value="Znf_C2H2_type"/>
</dbReference>
<evidence type="ECO:0000256" key="5">
    <source>
        <dbReference type="ARBA" id="ARBA00022771"/>
    </source>
</evidence>
<keyword evidence="7" id="KW-0238">DNA-binding</keyword>
<feature type="domain" description="C2H2-type" evidence="11">
    <location>
        <begin position="254"/>
        <end position="281"/>
    </location>
</feature>
<keyword evidence="4" id="KW-0677">Repeat</keyword>
<evidence type="ECO:0000256" key="7">
    <source>
        <dbReference type="ARBA" id="ARBA00023125"/>
    </source>
</evidence>
<name>A0ABQ9F1Z6_TEGGR</name>
<proteinExistence type="inferred from homology"/>
<feature type="domain" description="C2H2-type" evidence="11">
    <location>
        <begin position="342"/>
        <end position="366"/>
    </location>
</feature>
<evidence type="ECO:0000256" key="4">
    <source>
        <dbReference type="ARBA" id="ARBA00022737"/>
    </source>
</evidence>
<evidence type="ECO:0000256" key="10">
    <source>
        <dbReference type="SAM" id="MobiDB-lite"/>
    </source>
</evidence>
<dbReference type="Proteomes" id="UP001217089">
    <property type="component" value="Unassembled WGS sequence"/>
</dbReference>
<dbReference type="PANTHER" id="PTHR45718:SF8">
    <property type="entry name" value="GLIS FAMILY ZINC FINGER 2"/>
    <property type="match status" value="1"/>
</dbReference>
<comment type="caution">
    <text evidence="12">The sequence shown here is derived from an EMBL/GenBank/DDBJ whole genome shotgun (WGS) entry which is preliminary data.</text>
</comment>
<dbReference type="Pfam" id="PF18366">
    <property type="entry name" value="zf_ZIC"/>
    <property type="match status" value="1"/>
</dbReference>
<keyword evidence="8" id="KW-0539">Nucleus</keyword>
<dbReference type="Pfam" id="PF00096">
    <property type="entry name" value="zf-C2H2"/>
    <property type="match status" value="3"/>
</dbReference>
<dbReference type="SUPFAM" id="SSF57667">
    <property type="entry name" value="beta-beta-alpha zinc fingers"/>
    <property type="match status" value="2"/>
</dbReference>
<dbReference type="InterPro" id="IPR043359">
    <property type="entry name" value="GLI-like"/>
</dbReference>